<keyword evidence="2" id="KW-1185">Reference proteome</keyword>
<dbReference type="EnsemblMetazoa" id="GPPI020753-RA">
    <property type="protein sequence ID" value="GPPI020753-PA"/>
    <property type="gene ID" value="GPPI020753"/>
</dbReference>
<dbReference type="AlphaFoldDB" id="A0A1B0B6V2"/>
<reference evidence="2" key="1">
    <citation type="submission" date="2015-01" db="EMBL/GenBank/DDBJ databases">
        <authorList>
            <person name="Aksoy S."/>
            <person name="Warren W."/>
            <person name="Wilson R.K."/>
        </authorList>
    </citation>
    <scope>NUCLEOTIDE SEQUENCE [LARGE SCALE GENOMIC DNA]</scope>
    <source>
        <strain evidence="2">IAEA</strain>
    </source>
</reference>
<accession>A0A1B0B6V2</accession>
<organism evidence="1 2">
    <name type="scientific">Glossina palpalis gambiensis</name>
    <dbReference type="NCBI Taxonomy" id="67801"/>
    <lineage>
        <taxon>Eukaryota</taxon>
        <taxon>Metazoa</taxon>
        <taxon>Ecdysozoa</taxon>
        <taxon>Arthropoda</taxon>
        <taxon>Hexapoda</taxon>
        <taxon>Insecta</taxon>
        <taxon>Pterygota</taxon>
        <taxon>Neoptera</taxon>
        <taxon>Endopterygota</taxon>
        <taxon>Diptera</taxon>
        <taxon>Brachycera</taxon>
        <taxon>Muscomorpha</taxon>
        <taxon>Hippoboscoidea</taxon>
        <taxon>Glossinidae</taxon>
        <taxon>Glossina</taxon>
    </lineage>
</organism>
<dbReference type="Proteomes" id="UP000092460">
    <property type="component" value="Unassembled WGS sequence"/>
</dbReference>
<name>A0A1B0B6V2_9MUSC</name>
<protein>
    <submittedName>
        <fullName evidence="1">Uncharacterized protein</fullName>
    </submittedName>
</protein>
<reference evidence="1" key="2">
    <citation type="submission" date="2020-05" db="UniProtKB">
        <authorList>
            <consortium name="EnsemblMetazoa"/>
        </authorList>
    </citation>
    <scope>IDENTIFICATION</scope>
    <source>
        <strain evidence="1">IAEA</strain>
    </source>
</reference>
<dbReference type="EMBL" id="JXJN01009249">
    <property type="status" value="NOT_ANNOTATED_CDS"/>
    <property type="molecule type" value="Genomic_DNA"/>
</dbReference>
<evidence type="ECO:0000313" key="2">
    <source>
        <dbReference type="Proteomes" id="UP000092460"/>
    </source>
</evidence>
<sequence length="112" mass="12159">MHLFFQRANIVDDLGIPCTNICRSPKVISTKHKQSSNSSSLKGLRIISQRSPLTVASVKFDETALGLRFDTSGLDNDISAIIISDMTAVSINISRTVTTNAKLTIVILSPNK</sequence>
<dbReference type="VEuPathDB" id="VectorBase:GPPI020753"/>
<evidence type="ECO:0000313" key="1">
    <source>
        <dbReference type="EnsemblMetazoa" id="GPPI020753-PA"/>
    </source>
</evidence>
<proteinExistence type="predicted"/>